<feature type="domain" description="PDZ" evidence="4">
    <location>
        <begin position="574"/>
        <end position="660"/>
    </location>
</feature>
<organism evidence="6 7">
    <name type="scientific">Trichobilharzia regenti</name>
    <name type="common">Nasal bird schistosome</name>
    <dbReference type="NCBI Taxonomy" id="157069"/>
    <lineage>
        <taxon>Eukaryota</taxon>
        <taxon>Metazoa</taxon>
        <taxon>Spiralia</taxon>
        <taxon>Lophotrochozoa</taxon>
        <taxon>Platyhelminthes</taxon>
        <taxon>Trematoda</taxon>
        <taxon>Digenea</taxon>
        <taxon>Strigeidida</taxon>
        <taxon>Schistosomatoidea</taxon>
        <taxon>Schistosomatidae</taxon>
        <taxon>Trichobilharzia</taxon>
    </lineage>
</organism>
<evidence type="ECO:0000256" key="3">
    <source>
        <dbReference type="SAM" id="MobiDB-lite"/>
    </source>
</evidence>
<reference evidence="6" key="1">
    <citation type="submission" date="2022-06" db="EMBL/GenBank/DDBJ databases">
        <authorList>
            <person name="Berger JAMES D."/>
            <person name="Berger JAMES D."/>
        </authorList>
    </citation>
    <scope>NUCLEOTIDE SEQUENCE [LARGE SCALE GENOMIC DNA]</scope>
</reference>
<dbReference type="SUPFAM" id="SSF50156">
    <property type="entry name" value="PDZ domain-like"/>
    <property type="match status" value="1"/>
</dbReference>
<dbReference type="GO" id="GO:0098609">
    <property type="term" value="P:cell-cell adhesion"/>
    <property type="evidence" value="ECO:0007669"/>
    <property type="project" value="TreeGrafter"/>
</dbReference>
<dbReference type="Pfam" id="PF00595">
    <property type="entry name" value="PDZ"/>
    <property type="match status" value="1"/>
</dbReference>
<name>A0AA85JF56_TRIRE</name>
<dbReference type="AlphaFoldDB" id="A0AA85JF56"/>
<evidence type="ECO:0000259" key="4">
    <source>
        <dbReference type="PROSITE" id="PS50106"/>
    </source>
</evidence>
<evidence type="ECO:0000256" key="2">
    <source>
        <dbReference type="ARBA" id="ARBA00023136"/>
    </source>
</evidence>
<evidence type="ECO:0008006" key="8">
    <source>
        <dbReference type="Google" id="ProtNLM"/>
    </source>
</evidence>
<feature type="region of interest" description="Disordered" evidence="3">
    <location>
        <begin position="524"/>
        <end position="543"/>
    </location>
</feature>
<dbReference type="PANTHER" id="PTHR23119:SF51">
    <property type="entry name" value="DISKS LARGE 1 TUMOR SUPPRESSOR PROTEIN"/>
    <property type="match status" value="1"/>
</dbReference>
<protein>
    <recommendedName>
        <fullName evidence="8">PDZ domain-containing protein</fullName>
    </recommendedName>
</protein>
<dbReference type="InterPro" id="IPR001478">
    <property type="entry name" value="PDZ"/>
</dbReference>
<dbReference type="GO" id="GO:0019901">
    <property type="term" value="F:protein kinase binding"/>
    <property type="evidence" value="ECO:0007669"/>
    <property type="project" value="TreeGrafter"/>
</dbReference>
<evidence type="ECO:0000313" key="6">
    <source>
        <dbReference type="Proteomes" id="UP000050795"/>
    </source>
</evidence>
<accession>A0AA85JF56</accession>
<keyword evidence="6" id="KW-1185">Reference proteome</keyword>
<dbReference type="CDD" id="cd00136">
    <property type="entry name" value="PDZ_canonical"/>
    <property type="match status" value="1"/>
</dbReference>
<sequence>MNHIESVFWRQLLANISYEVLNTILFTGTIKIDWETGTQLLNGVNWLDNWLRLRKLDKHKRPLNMLMQVASLLATPRLQLFKMTWNDMREAHPSIPPALLRFLLEEYEDGLGVQNTINWSIDEKDAAVVDEDPTDLIELALKGWKSKERLRPTKSNHHHQSPPYRPMDPYGLCTQNTMKNCIHQLDTKLASNQSPVIHFRWQELIRQFPPPRVIPQIHGNRNSAFNRSAIRHKLAVTNRKRLPIKSSNGRTSVSPLMINQGALIENTEFSPLPSKAQTSQISSSINLTNGMKPRPSNGEPVWRGNHISDMNNQPTGGLDNNQQAFYYLKGLAASIGGIDLIGNSNNNNNNNNMYPDLNSSFERKYAHHRQTGSKMNYYPQENVYHSQVFNRKAISPQWSSQMLDTNRTETPISQWYFDPRLQGPNGLSQSVGDFNSGSRPPSNFPSLSRLNIDQLNETANDWKQYRMSLLGQGLDKIRTSRAGSRSATPGLISNRNVSSSMSNLPTNPVPNPFKIPDVTIQETTDNSSEIVSELDRGRDTDSDAMSSVNLLDMNPERGLSDVLSRSGLGNSVSNVTLHKEPNSGFGLVLVDGERTSLDQPGVFVKSVAPNSVADMNGTFRLGDRILAINGRDLTSMTYKDALALLRQCVNQTTFTVLRCNLPDPEALLKRKDV</sequence>
<dbReference type="PROSITE" id="PS50106">
    <property type="entry name" value="PDZ"/>
    <property type="match status" value="1"/>
</dbReference>
<dbReference type="InterPro" id="IPR050614">
    <property type="entry name" value="Synaptic_Scaffolding_LAP-MAGUK"/>
</dbReference>
<dbReference type="GO" id="GO:0097120">
    <property type="term" value="P:receptor localization to synapse"/>
    <property type="evidence" value="ECO:0007669"/>
    <property type="project" value="TreeGrafter"/>
</dbReference>
<dbReference type="GO" id="GO:0016323">
    <property type="term" value="C:basolateral plasma membrane"/>
    <property type="evidence" value="ECO:0007669"/>
    <property type="project" value="TreeGrafter"/>
</dbReference>
<dbReference type="InterPro" id="IPR036034">
    <property type="entry name" value="PDZ_sf"/>
</dbReference>
<evidence type="ECO:0000256" key="1">
    <source>
        <dbReference type="ARBA" id="ARBA00004370"/>
    </source>
</evidence>
<reference evidence="7" key="2">
    <citation type="submission" date="2023-11" db="UniProtKB">
        <authorList>
            <consortium name="WormBaseParasite"/>
        </authorList>
    </citation>
    <scope>IDENTIFICATION</scope>
</reference>
<evidence type="ECO:0000259" key="5">
    <source>
        <dbReference type="PROSITE" id="PS51126"/>
    </source>
</evidence>
<dbReference type="GO" id="GO:0043113">
    <property type="term" value="P:receptor clustering"/>
    <property type="evidence" value="ECO:0007669"/>
    <property type="project" value="TreeGrafter"/>
</dbReference>
<dbReference type="WBParaSite" id="TREG1_17290.1">
    <property type="protein sequence ID" value="TREG1_17290.1"/>
    <property type="gene ID" value="TREG1_17290"/>
</dbReference>
<dbReference type="Pfam" id="PF01843">
    <property type="entry name" value="DIL"/>
    <property type="match status" value="1"/>
</dbReference>
<dbReference type="PROSITE" id="PS51126">
    <property type="entry name" value="DILUTE"/>
    <property type="match status" value="1"/>
</dbReference>
<dbReference type="SMART" id="SM00228">
    <property type="entry name" value="PDZ"/>
    <property type="match status" value="1"/>
</dbReference>
<dbReference type="GO" id="GO:0045197">
    <property type="term" value="P:establishment or maintenance of epithelial cell apical/basal polarity"/>
    <property type="evidence" value="ECO:0007669"/>
    <property type="project" value="TreeGrafter"/>
</dbReference>
<proteinExistence type="predicted"/>
<dbReference type="PANTHER" id="PTHR23119">
    <property type="entry name" value="DISCS LARGE"/>
    <property type="match status" value="1"/>
</dbReference>
<dbReference type="GO" id="GO:0030054">
    <property type="term" value="C:cell junction"/>
    <property type="evidence" value="ECO:0007669"/>
    <property type="project" value="TreeGrafter"/>
</dbReference>
<dbReference type="Proteomes" id="UP000050795">
    <property type="component" value="Unassembled WGS sequence"/>
</dbReference>
<feature type="domain" description="Dilute" evidence="5">
    <location>
        <begin position="1"/>
        <end position="131"/>
    </location>
</feature>
<dbReference type="InterPro" id="IPR002710">
    <property type="entry name" value="Dilute_dom"/>
</dbReference>
<dbReference type="Gene3D" id="2.30.42.10">
    <property type="match status" value="1"/>
</dbReference>
<comment type="subcellular location">
    <subcellularLocation>
        <location evidence="1">Membrane</location>
    </subcellularLocation>
</comment>
<feature type="region of interest" description="Disordered" evidence="3">
    <location>
        <begin position="285"/>
        <end position="316"/>
    </location>
</feature>
<dbReference type="SMART" id="SM01132">
    <property type="entry name" value="DIL"/>
    <property type="match status" value="1"/>
</dbReference>
<keyword evidence="2" id="KW-0472">Membrane</keyword>
<feature type="compositionally biased region" description="Polar residues" evidence="3">
    <location>
        <begin position="481"/>
        <end position="506"/>
    </location>
</feature>
<evidence type="ECO:0000313" key="7">
    <source>
        <dbReference type="WBParaSite" id="TREG1_17290.1"/>
    </source>
</evidence>
<feature type="region of interest" description="Disordered" evidence="3">
    <location>
        <begin position="480"/>
        <end position="510"/>
    </location>
</feature>